<organism evidence="2 3">
    <name type="scientific">Cymbomonas tetramitiformis</name>
    <dbReference type="NCBI Taxonomy" id="36881"/>
    <lineage>
        <taxon>Eukaryota</taxon>
        <taxon>Viridiplantae</taxon>
        <taxon>Chlorophyta</taxon>
        <taxon>Pyramimonadophyceae</taxon>
        <taxon>Pyramimonadales</taxon>
        <taxon>Pyramimonadaceae</taxon>
        <taxon>Cymbomonas</taxon>
    </lineage>
</organism>
<proteinExistence type="predicted"/>
<evidence type="ECO:0000313" key="2">
    <source>
        <dbReference type="EMBL" id="KAK3256447.1"/>
    </source>
</evidence>
<name>A0AAE0FB41_9CHLO</name>
<dbReference type="Proteomes" id="UP001190700">
    <property type="component" value="Unassembled WGS sequence"/>
</dbReference>
<reference evidence="2 3" key="1">
    <citation type="journal article" date="2015" name="Genome Biol. Evol.">
        <title>Comparative Genomics of a Bacterivorous Green Alga Reveals Evolutionary Causalities and Consequences of Phago-Mixotrophic Mode of Nutrition.</title>
        <authorList>
            <person name="Burns J.A."/>
            <person name="Paasch A."/>
            <person name="Narechania A."/>
            <person name="Kim E."/>
        </authorList>
    </citation>
    <scope>NUCLEOTIDE SEQUENCE [LARGE SCALE GENOMIC DNA]</scope>
    <source>
        <strain evidence="2 3">PLY_AMNH</strain>
    </source>
</reference>
<gene>
    <name evidence="2" type="ORF">CYMTET_34417</name>
</gene>
<keyword evidence="3" id="KW-1185">Reference proteome</keyword>
<feature type="region of interest" description="Disordered" evidence="1">
    <location>
        <begin position="108"/>
        <end position="151"/>
    </location>
</feature>
<accession>A0AAE0FB41</accession>
<evidence type="ECO:0000256" key="1">
    <source>
        <dbReference type="SAM" id="MobiDB-lite"/>
    </source>
</evidence>
<dbReference type="AlphaFoldDB" id="A0AAE0FB41"/>
<comment type="caution">
    <text evidence="2">The sequence shown here is derived from an EMBL/GenBank/DDBJ whole genome shotgun (WGS) entry which is preliminary data.</text>
</comment>
<protein>
    <submittedName>
        <fullName evidence="2">Uncharacterized protein</fullName>
    </submittedName>
</protein>
<sequence length="212" mass="23073">MSFEVSVKRNLSPHISVVDGAQAVTKADGIELISTEDNTQMVKLIRNVKGKLANIAQELELSLTRKRHSEAAKQVHLDMLNAIRGREQNSEPTRNTRASRISFLAASSDAGNLNDSPGGTPRLPLQGSSHDGNEVQEAGENTSDGSMTTSATEIMRVRENPVTGNRKMSSKLAQHQLKKQRITRPEGSSNLQHMWICNPVGEPSGESCEHAP</sequence>
<feature type="compositionally biased region" description="Polar residues" evidence="1">
    <location>
        <begin position="139"/>
        <end position="151"/>
    </location>
</feature>
<evidence type="ECO:0000313" key="3">
    <source>
        <dbReference type="Proteomes" id="UP001190700"/>
    </source>
</evidence>
<dbReference type="EMBL" id="LGRX02021648">
    <property type="protein sequence ID" value="KAK3256447.1"/>
    <property type="molecule type" value="Genomic_DNA"/>
</dbReference>